<evidence type="ECO:0000313" key="3">
    <source>
        <dbReference type="EMBL" id="KAF1832259.1"/>
    </source>
</evidence>
<dbReference type="Proteomes" id="UP000800040">
    <property type="component" value="Unassembled WGS sequence"/>
</dbReference>
<reference evidence="3" key="1">
    <citation type="submission" date="2020-01" db="EMBL/GenBank/DDBJ databases">
        <authorList>
            <consortium name="DOE Joint Genome Institute"/>
            <person name="Haridas S."/>
            <person name="Albert R."/>
            <person name="Binder M."/>
            <person name="Bloem J."/>
            <person name="Labutti K."/>
            <person name="Salamov A."/>
            <person name="Andreopoulos B."/>
            <person name="Baker S.E."/>
            <person name="Barry K."/>
            <person name="Bills G."/>
            <person name="Bluhm B.H."/>
            <person name="Cannon C."/>
            <person name="Castanera R."/>
            <person name="Culley D.E."/>
            <person name="Daum C."/>
            <person name="Ezra D."/>
            <person name="Gonzalez J.B."/>
            <person name="Henrissat B."/>
            <person name="Kuo A."/>
            <person name="Liang C."/>
            <person name="Lipzen A."/>
            <person name="Lutzoni F."/>
            <person name="Magnuson J."/>
            <person name="Mondo S."/>
            <person name="Nolan M."/>
            <person name="Ohm R."/>
            <person name="Pangilinan J."/>
            <person name="Park H.-J."/>
            <person name="Ramirez L."/>
            <person name="Alfaro M."/>
            <person name="Sun H."/>
            <person name="Tritt A."/>
            <person name="Yoshinaga Y."/>
            <person name="Zwiers L.-H."/>
            <person name="Turgeon B.G."/>
            <person name="Goodwin S.B."/>
            <person name="Spatafora J.W."/>
            <person name="Crous P.W."/>
            <person name="Grigoriev I.V."/>
        </authorList>
    </citation>
    <scope>NUCLEOTIDE SEQUENCE</scope>
    <source>
        <strain evidence="3">P77</strain>
    </source>
</reference>
<dbReference type="EMBL" id="ML975343">
    <property type="protein sequence ID" value="KAF1832259.1"/>
    <property type="molecule type" value="Genomic_DNA"/>
</dbReference>
<evidence type="ECO:0000259" key="2">
    <source>
        <dbReference type="Pfam" id="PF17111"/>
    </source>
</evidence>
<proteinExistence type="predicted"/>
<dbReference type="AlphaFoldDB" id="A0A6A5K633"/>
<feature type="domain" description="Azaphilone pigments biosynthesis cluster protein L N-terminal" evidence="2">
    <location>
        <begin position="2"/>
        <end position="220"/>
    </location>
</feature>
<dbReference type="OrthoDB" id="432483at2759"/>
<dbReference type="Pfam" id="PF17111">
    <property type="entry name" value="PigL_N"/>
    <property type="match status" value="1"/>
</dbReference>
<sequence>MADPLSIAASVVGITAPALHGIRLLLEDLQQLKEAPKTVKRLLEDAHSVDASLKLLQGVEEREWDLLGPSVLEESKTTISSCTQACSLFRADLQRWTRHSEGGKLAWQDRTSVGFFKQGQIKAISEQLQNCKLSINSVVSIATLYSSVRHTHITEDIRRTMSLVQAEVKGAATTTDKQLVVLESKVEELNLSTDDEQEARPKEGKSEVLQQLEEERKALEASRTLLDELLSKAQEDAVAKAAAKSQDSSTTVTTVTFGDQNSGLQAGVINGGVHRAVFGRR</sequence>
<organism evidence="3 4">
    <name type="scientific">Decorospora gaudefroyi</name>
    <dbReference type="NCBI Taxonomy" id="184978"/>
    <lineage>
        <taxon>Eukaryota</taxon>
        <taxon>Fungi</taxon>
        <taxon>Dikarya</taxon>
        <taxon>Ascomycota</taxon>
        <taxon>Pezizomycotina</taxon>
        <taxon>Dothideomycetes</taxon>
        <taxon>Pleosporomycetidae</taxon>
        <taxon>Pleosporales</taxon>
        <taxon>Pleosporineae</taxon>
        <taxon>Pleosporaceae</taxon>
        <taxon>Decorospora</taxon>
    </lineage>
</organism>
<protein>
    <recommendedName>
        <fullName evidence="2">Azaphilone pigments biosynthesis cluster protein L N-terminal domain-containing protein</fullName>
    </recommendedName>
</protein>
<keyword evidence="4" id="KW-1185">Reference proteome</keyword>
<evidence type="ECO:0000256" key="1">
    <source>
        <dbReference type="SAM" id="Coils"/>
    </source>
</evidence>
<feature type="coiled-coil region" evidence="1">
    <location>
        <begin position="202"/>
        <end position="232"/>
    </location>
</feature>
<accession>A0A6A5K633</accession>
<gene>
    <name evidence="3" type="ORF">BDW02DRAFT_640929</name>
</gene>
<keyword evidence="1" id="KW-0175">Coiled coil</keyword>
<dbReference type="InterPro" id="IPR031348">
    <property type="entry name" value="PigL_N"/>
</dbReference>
<evidence type="ECO:0000313" key="4">
    <source>
        <dbReference type="Proteomes" id="UP000800040"/>
    </source>
</evidence>
<name>A0A6A5K633_9PLEO</name>